<gene>
    <name evidence="1" type="ORF">GS03_02406</name>
</gene>
<dbReference type="Proteomes" id="UP000296862">
    <property type="component" value="Chromosome"/>
</dbReference>
<sequence>MERQIKELVCHLSFGKPILIMQSITNYLILNFLL</sequence>
<dbReference type="AlphaFoldDB" id="A0A4V1CCB4"/>
<dbReference type="KEGG" id="fsn:GS03_02406"/>
<reference evidence="1 2" key="1">
    <citation type="submission" date="2019-04" db="EMBL/GenBank/DDBJ databases">
        <title>Flavobacterium sp. GS03.</title>
        <authorList>
            <person name="Kim H."/>
        </authorList>
    </citation>
    <scope>NUCLEOTIDE SEQUENCE [LARGE SCALE GENOMIC DNA]</scope>
    <source>
        <strain evidence="1 2">GS03</strain>
    </source>
</reference>
<accession>A0A4V1CCB4</accession>
<protein>
    <submittedName>
        <fullName evidence="1">Uncharacterized protein</fullName>
    </submittedName>
</protein>
<evidence type="ECO:0000313" key="1">
    <source>
        <dbReference type="EMBL" id="QBZ98894.1"/>
    </source>
</evidence>
<keyword evidence="2" id="KW-1185">Reference proteome</keyword>
<organism evidence="1 2">
    <name type="scientific">Flavobacterium sangjuense</name>
    <dbReference type="NCBI Taxonomy" id="2518177"/>
    <lineage>
        <taxon>Bacteria</taxon>
        <taxon>Pseudomonadati</taxon>
        <taxon>Bacteroidota</taxon>
        <taxon>Flavobacteriia</taxon>
        <taxon>Flavobacteriales</taxon>
        <taxon>Flavobacteriaceae</taxon>
        <taxon>Flavobacterium</taxon>
    </lineage>
</organism>
<name>A0A4V1CCB4_9FLAO</name>
<evidence type="ECO:0000313" key="2">
    <source>
        <dbReference type="Proteomes" id="UP000296862"/>
    </source>
</evidence>
<dbReference type="EMBL" id="CP038810">
    <property type="protein sequence ID" value="QBZ98894.1"/>
    <property type="molecule type" value="Genomic_DNA"/>
</dbReference>
<proteinExistence type="predicted"/>